<evidence type="ECO:0000313" key="1">
    <source>
        <dbReference type="EMBL" id="OCF25697.1"/>
    </source>
</evidence>
<reference evidence="1" key="3">
    <citation type="submission" date="2014-01" db="EMBL/GenBank/DDBJ databases">
        <title>Evolution of pathogenesis and genome organization in the Tremellales.</title>
        <authorList>
            <person name="Cuomo C."/>
            <person name="Litvintseva A."/>
            <person name="Heitman J."/>
            <person name="Chen Y."/>
            <person name="Sun S."/>
            <person name="Springer D."/>
            <person name="Dromer F."/>
            <person name="Young S."/>
            <person name="Zeng Q."/>
            <person name="Chapman S."/>
            <person name="Gujja S."/>
            <person name="Saif S."/>
            <person name="Birren B."/>
        </authorList>
    </citation>
    <scope>NUCLEOTIDE SEQUENCE</scope>
    <source>
        <strain evidence="1">CBS 10118</strain>
    </source>
</reference>
<dbReference type="SUPFAM" id="SSF51197">
    <property type="entry name" value="Clavaminate synthase-like"/>
    <property type="match status" value="1"/>
</dbReference>
<accession>A0A1B9G3R3</accession>
<dbReference type="VEuPathDB" id="FungiDB:I302_05521"/>
<gene>
    <name evidence="1" type="ORF">I302_05521</name>
    <name evidence="2" type="ORF">I302_106398</name>
</gene>
<dbReference type="PANTHER" id="PTHR30613">
    <property type="entry name" value="UNCHARACTERIZED PROTEIN YBIU-RELATED"/>
    <property type="match status" value="1"/>
</dbReference>
<dbReference type="Pfam" id="PF07350">
    <property type="entry name" value="Gig2-like"/>
    <property type="match status" value="1"/>
</dbReference>
<reference evidence="2" key="2">
    <citation type="submission" date="2013-07" db="EMBL/GenBank/DDBJ databases">
        <authorList>
            <consortium name="The Broad Institute Genome Sequencing Platform"/>
            <person name="Cuomo C."/>
            <person name="Litvintseva A."/>
            <person name="Chen Y."/>
            <person name="Heitman J."/>
            <person name="Sun S."/>
            <person name="Springer D."/>
            <person name="Dromer F."/>
            <person name="Young S.K."/>
            <person name="Zeng Q."/>
            <person name="Gargeya S."/>
            <person name="Fitzgerald M."/>
            <person name="Abouelleil A."/>
            <person name="Alvarado L."/>
            <person name="Berlin A.M."/>
            <person name="Chapman S.B."/>
            <person name="Dewar J."/>
            <person name="Goldberg J."/>
            <person name="Griggs A."/>
            <person name="Gujja S."/>
            <person name="Hansen M."/>
            <person name="Howarth C."/>
            <person name="Imamovic A."/>
            <person name="Larimer J."/>
            <person name="McCowan C."/>
            <person name="Murphy C."/>
            <person name="Pearson M."/>
            <person name="Priest M."/>
            <person name="Roberts A."/>
            <person name="Saif S."/>
            <person name="Shea T."/>
            <person name="Sykes S."/>
            <person name="Wortman J."/>
            <person name="Nusbaum C."/>
            <person name="Birren B."/>
        </authorList>
    </citation>
    <scope>NUCLEOTIDE SEQUENCE</scope>
    <source>
        <strain evidence="2">CBS 10118</strain>
    </source>
</reference>
<evidence type="ECO:0000313" key="2">
    <source>
        <dbReference type="EMBL" id="WVW84364.1"/>
    </source>
</evidence>
<keyword evidence="3" id="KW-1185">Reference proteome</keyword>
<reference evidence="2" key="4">
    <citation type="submission" date="2024-02" db="EMBL/GenBank/DDBJ databases">
        <title>Comparative genomics of Cryptococcus and Kwoniella reveals pathogenesis evolution and contrasting modes of karyotype evolution via chromosome fusion or intercentromeric recombination.</title>
        <authorList>
            <person name="Coelho M.A."/>
            <person name="David-Palma M."/>
            <person name="Shea T."/>
            <person name="Bowers K."/>
            <person name="McGinley-Smith S."/>
            <person name="Mohammad A.W."/>
            <person name="Gnirke A."/>
            <person name="Yurkov A.M."/>
            <person name="Nowrousian M."/>
            <person name="Sun S."/>
            <person name="Cuomo C.A."/>
            <person name="Heitman J."/>
        </authorList>
    </citation>
    <scope>NUCLEOTIDE SEQUENCE</scope>
    <source>
        <strain evidence="2">CBS 10118</strain>
    </source>
</reference>
<dbReference type="RefSeq" id="XP_019046767.1">
    <property type="nucleotide sequence ID" value="XM_019192137.1"/>
</dbReference>
<dbReference type="KEGG" id="kbi:30209920"/>
<dbReference type="Proteomes" id="UP000092730">
    <property type="component" value="Chromosome 4"/>
</dbReference>
<dbReference type="InterPro" id="IPR010856">
    <property type="entry name" value="Gig2-like"/>
</dbReference>
<dbReference type="Gene3D" id="2.60.120.330">
    <property type="entry name" value="B-lactam Antibiotic, Isopenicillin N Synthase, Chain"/>
    <property type="match status" value="1"/>
</dbReference>
<proteinExistence type="predicted"/>
<evidence type="ECO:0008006" key="4">
    <source>
        <dbReference type="Google" id="ProtNLM"/>
    </source>
</evidence>
<dbReference type="AlphaFoldDB" id="A0A1B9G3R3"/>
<evidence type="ECO:0000313" key="3">
    <source>
        <dbReference type="Proteomes" id="UP000092730"/>
    </source>
</evidence>
<reference evidence="1" key="1">
    <citation type="submission" date="2013-07" db="EMBL/GenBank/DDBJ databases">
        <title>The Genome Sequence of Cryptococcus bestiolae CBS10118.</title>
        <authorList>
            <consortium name="The Broad Institute Genome Sequencing Platform"/>
            <person name="Cuomo C."/>
            <person name="Litvintseva A."/>
            <person name="Chen Y."/>
            <person name="Heitman J."/>
            <person name="Sun S."/>
            <person name="Springer D."/>
            <person name="Dromer F."/>
            <person name="Young S.K."/>
            <person name="Zeng Q."/>
            <person name="Gargeya S."/>
            <person name="Fitzgerald M."/>
            <person name="Abouelleil A."/>
            <person name="Alvarado L."/>
            <person name="Berlin A.M."/>
            <person name="Chapman S.B."/>
            <person name="Dewar J."/>
            <person name="Goldberg J."/>
            <person name="Griggs A."/>
            <person name="Gujja S."/>
            <person name="Hansen M."/>
            <person name="Howarth C."/>
            <person name="Imamovic A."/>
            <person name="Larimer J."/>
            <person name="McCowan C."/>
            <person name="Murphy C."/>
            <person name="Pearson M."/>
            <person name="Priest M."/>
            <person name="Roberts A."/>
            <person name="Saif S."/>
            <person name="Shea T."/>
            <person name="Sykes S."/>
            <person name="Wortman J."/>
            <person name="Nusbaum C."/>
            <person name="Birren B."/>
        </authorList>
    </citation>
    <scope>NUCLEOTIDE SEQUENCE [LARGE SCALE GENOMIC DNA]</scope>
    <source>
        <strain evidence="1">CBS 10118</strain>
    </source>
</reference>
<dbReference type="InterPro" id="IPR027443">
    <property type="entry name" value="IPNS-like_sf"/>
</dbReference>
<protein>
    <recommendedName>
        <fullName evidence="4">DUF1479-domain-containing protein</fullName>
    </recommendedName>
</protein>
<dbReference type="EMBL" id="CP144544">
    <property type="protein sequence ID" value="WVW84364.1"/>
    <property type="molecule type" value="Genomic_DNA"/>
</dbReference>
<dbReference type="EMBL" id="KI894021">
    <property type="protein sequence ID" value="OCF25697.1"/>
    <property type="molecule type" value="Genomic_DNA"/>
</dbReference>
<organism evidence="1">
    <name type="scientific">Kwoniella bestiolae CBS 10118</name>
    <dbReference type="NCBI Taxonomy" id="1296100"/>
    <lineage>
        <taxon>Eukaryota</taxon>
        <taxon>Fungi</taxon>
        <taxon>Dikarya</taxon>
        <taxon>Basidiomycota</taxon>
        <taxon>Agaricomycotina</taxon>
        <taxon>Tremellomycetes</taxon>
        <taxon>Tremellales</taxon>
        <taxon>Cryptococcaceae</taxon>
        <taxon>Kwoniella</taxon>
    </lineage>
</organism>
<dbReference type="PANTHER" id="PTHR30613:SF1">
    <property type="entry name" value="DUF1479 DOMAIN PROTEIN (AFU_ORTHOLOGUE AFUA_5G09280)"/>
    <property type="match status" value="1"/>
</dbReference>
<dbReference type="STRING" id="1296100.A0A1B9G3R3"/>
<dbReference type="OrthoDB" id="8249012at2759"/>
<sequence>MSVHPFVQLKLEIAQSYPDFESKATHAWATILEEMARVTKAIADQGPDYLPIVEYSELNSLSPDRLAELRRKGSFVVRNVVSRDEAVSWKSGLDQFVSSNPNVEGTPENNPQYFQIFHTKPQILARSHANVLNTQTWCNNLYTHSSDKEPVDLNTPLTYIDRFRIRQPGFSWGAHPPHIDGGSIERWQDPKFRSCFDSILKGDWQQHNPYSLKGRIGARISTKGLPNQASIFRTFQGWLALSDTAPREGTLKVFPDILLSTSYIMLRPFFAPTKDSSDPAYLAAENWRFDLNSPTFHGVSQAANAGVSGAARPFEFSDSTHPHMNLEQTMISVPTVHPGDMVFWQCDVVHAVEKEHIGREDSSVMYIPAVPDCPQNADYVKDQLQLFLKGCPPPDFPQGRTENDYALHGTVQDITNPVGRKALGVF</sequence>
<name>A0A1B9G3R3_9TREE</name>
<dbReference type="GeneID" id="30209920"/>